<feature type="transmembrane region" description="Helical" evidence="2">
    <location>
        <begin position="153"/>
        <end position="173"/>
    </location>
</feature>
<feature type="compositionally biased region" description="Basic and acidic residues" evidence="1">
    <location>
        <begin position="443"/>
        <end position="465"/>
    </location>
</feature>
<feature type="transmembrane region" description="Helical" evidence="2">
    <location>
        <begin position="93"/>
        <end position="112"/>
    </location>
</feature>
<evidence type="ECO:0000313" key="3">
    <source>
        <dbReference type="EMBL" id="MBB4141134.1"/>
    </source>
</evidence>
<feature type="transmembrane region" description="Helical" evidence="2">
    <location>
        <begin position="246"/>
        <end position="269"/>
    </location>
</feature>
<feature type="transmembrane region" description="Helical" evidence="2">
    <location>
        <begin position="185"/>
        <end position="207"/>
    </location>
</feature>
<evidence type="ECO:0000256" key="2">
    <source>
        <dbReference type="SAM" id="Phobius"/>
    </source>
</evidence>
<sequence length="465" mass="50674">MIAMLTRTGRVLAAHWPALAAWFLAGIVARYIVIQIAGYVGAYTAIGGLLLLPLAVLARLISFVAMFLVVRDGLTELQSIAPRPVDAAARRRSFLDALLAGILPFFAFYAAWKLLNQDVIAYMARGLEVQQGIIWETVLSGGEFVRDGTIDDLTLGPVTIIMIVVAFAGRTAYRKYQARLPKVLGLVAVYLETVWVFLSVIVISQFFGSIEGWVNQRQAMVWLGDLREGISSAVAPLGILWDGIEWLLGEAGGIILLPVAWLTIAGVIYGQAVAAQAPRLTGRLVDRARNRYTTTPGWLRRRMNDIGRELTGRLRPIGNAVVLMWRAGPLLIATYVLLYTVLLGLESVLSIGLTRLVGPRDLETFWAILTPVIMLAVPLVLEPIRMSLVASAYDVTLQSLPRGEAIEVIAEAAEAAEGAEPVASVEMHTQETRGLADDEQVDEERTGRVVGDEERGRDGVRPGGQ</sequence>
<accession>A0AA40VN81</accession>
<feature type="transmembrane region" description="Helical" evidence="2">
    <location>
        <begin position="323"/>
        <end position="345"/>
    </location>
</feature>
<evidence type="ECO:0000256" key="1">
    <source>
        <dbReference type="SAM" id="MobiDB-lite"/>
    </source>
</evidence>
<keyword evidence="2" id="KW-0812">Transmembrane</keyword>
<proteinExistence type="predicted"/>
<gene>
    <name evidence="3" type="ORF">BKA10_002928</name>
</gene>
<keyword evidence="2" id="KW-1133">Transmembrane helix</keyword>
<comment type="caution">
    <text evidence="3">The sequence shown here is derived from an EMBL/GenBank/DDBJ whole genome shotgun (WGS) entry which is preliminary data.</text>
</comment>
<name>A0AA40VN81_9MICO</name>
<reference evidence="3 4" key="1">
    <citation type="submission" date="2020-08" db="EMBL/GenBank/DDBJ databases">
        <title>Sequencing the genomes of 1000 actinobacteria strains.</title>
        <authorList>
            <person name="Klenk H.-P."/>
        </authorList>
    </citation>
    <scope>NUCLEOTIDE SEQUENCE [LARGE SCALE GENOMIC DNA]</scope>
    <source>
        <strain evidence="3 4">DSM 19600</strain>
    </source>
</reference>
<feature type="region of interest" description="Disordered" evidence="1">
    <location>
        <begin position="419"/>
        <end position="465"/>
    </location>
</feature>
<feature type="transmembrane region" description="Helical" evidence="2">
    <location>
        <begin position="45"/>
        <end position="70"/>
    </location>
</feature>
<protein>
    <submittedName>
        <fullName evidence="3">Uncharacterized protein</fullName>
    </submittedName>
</protein>
<dbReference type="AlphaFoldDB" id="A0AA40VN81"/>
<dbReference type="Proteomes" id="UP000549113">
    <property type="component" value="Unassembled WGS sequence"/>
</dbReference>
<organism evidence="3 4">
    <name type="scientific">Microbacterium invictum</name>
    <dbReference type="NCBI Taxonomy" id="515415"/>
    <lineage>
        <taxon>Bacteria</taxon>
        <taxon>Bacillati</taxon>
        <taxon>Actinomycetota</taxon>
        <taxon>Actinomycetes</taxon>
        <taxon>Micrococcales</taxon>
        <taxon>Microbacteriaceae</taxon>
        <taxon>Microbacterium</taxon>
    </lineage>
</organism>
<evidence type="ECO:0000313" key="4">
    <source>
        <dbReference type="Proteomes" id="UP000549113"/>
    </source>
</evidence>
<feature type="transmembrane region" description="Helical" evidence="2">
    <location>
        <begin position="365"/>
        <end position="381"/>
    </location>
</feature>
<keyword evidence="2" id="KW-0472">Membrane</keyword>
<keyword evidence="4" id="KW-1185">Reference proteome</keyword>
<feature type="transmembrane region" description="Helical" evidence="2">
    <location>
        <begin position="12"/>
        <end position="33"/>
    </location>
</feature>
<dbReference type="EMBL" id="JACIFH010000001">
    <property type="protein sequence ID" value="MBB4141134.1"/>
    <property type="molecule type" value="Genomic_DNA"/>
</dbReference>